<dbReference type="PROSITE" id="PS51063">
    <property type="entry name" value="HTH_CRP_2"/>
    <property type="match status" value="1"/>
</dbReference>
<keyword evidence="7" id="KW-1185">Reference proteome</keyword>
<evidence type="ECO:0000313" key="7">
    <source>
        <dbReference type="Proteomes" id="UP000427906"/>
    </source>
</evidence>
<dbReference type="InterPro" id="IPR018490">
    <property type="entry name" value="cNMP-bd_dom_sf"/>
</dbReference>
<dbReference type="InterPro" id="IPR036390">
    <property type="entry name" value="WH_DNA-bd_sf"/>
</dbReference>
<dbReference type="PANTHER" id="PTHR24567:SF68">
    <property type="entry name" value="DNA-BINDING TRANSCRIPTIONAL DUAL REGULATOR CRP"/>
    <property type="match status" value="1"/>
</dbReference>
<proteinExistence type="predicted"/>
<dbReference type="GO" id="GO:0005829">
    <property type="term" value="C:cytosol"/>
    <property type="evidence" value="ECO:0007669"/>
    <property type="project" value="TreeGrafter"/>
</dbReference>
<evidence type="ECO:0000259" key="5">
    <source>
        <dbReference type="PROSITE" id="PS51063"/>
    </source>
</evidence>
<dbReference type="GO" id="GO:0003700">
    <property type="term" value="F:DNA-binding transcription factor activity"/>
    <property type="evidence" value="ECO:0007669"/>
    <property type="project" value="TreeGrafter"/>
</dbReference>
<dbReference type="Gene3D" id="1.10.10.10">
    <property type="entry name" value="Winged helix-like DNA-binding domain superfamily/Winged helix DNA-binding domain"/>
    <property type="match status" value="1"/>
</dbReference>
<dbReference type="PROSITE" id="PS50042">
    <property type="entry name" value="CNMP_BINDING_3"/>
    <property type="match status" value="1"/>
</dbReference>
<dbReference type="EMBL" id="AP021874">
    <property type="protein sequence ID" value="BBO71581.1"/>
    <property type="molecule type" value="Genomic_DNA"/>
</dbReference>
<dbReference type="RefSeq" id="WP_155319394.1">
    <property type="nucleotide sequence ID" value="NZ_AP021874.1"/>
</dbReference>
<keyword evidence="3" id="KW-0804">Transcription</keyword>
<sequence length="229" mass="25458">MKKISRTLADTPLFKGLSEQQLDEISVITVDRRYKRGEAIFMEGDEADGFYIVADGQVKIFKTSMEGKEQILHIYGPGNPFGEVPVFSGSRFPANAQALVKSHVLYLPRTAFVHLIAAHPSLSMNMLAELSMRLRQFTVQIENLSLKEVPSRLASYLTVLAEEQEQSDRVRLTISKGQLASLLGTIPETLSRIFAKMSAQRLIRVEGKEIHLMDIPGLKDLSAAGKLAE</sequence>
<dbReference type="CDD" id="cd00038">
    <property type="entry name" value="CAP_ED"/>
    <property type="match status" value="1"/>
</dbReference>
<dbReference type="AlphaFoldDB" id="A0A5K7YWW2"/>
<protein>
    <submittedName>
        <fullName evidence="6">Transcriptional regulator</fullName>
    </submittedName>
</protein>
<gene>
    <name evidence="6" type="ORF">DSCA_55110</name>
</gene>
<dbReference type="SMART" id="SM00100">
    <property type="entry name" value="cNMP"/>
    <property type="match status" value="1"/>
</dbReference>
<name>A0A5K7YWW2_9BACT</name>
<evidence type="ECO:0000256" key="3">
    <source>
        <dbReference type="ARBA" id="ARBA00023163"/>
    </source>
</evidence>
<evidence type="ECO:0000259" key="4">
    <source>
        <dbReference type="PROSITE" id="PS50042"/>
    </source>
</evidence>
<accession>A0A5K7YWW2</accession>
<dbReference type="InterPro" id="IPR000595">
    <property type="entry name" value="cNMP-bd_dom"/>
</dbReference>
<dbReference type="PANTHER" id="PTHR24567">
    <property type="entry name" value="CRP FAMILY TRANSCRIPTIONAL REGULATORY PROTEIN"/>
    <property type="match status" value="1"/>
</dbReference>
<dbReference type="Proteomes" id="UP000427906">
    <property type="component" value="Chromosome"/>
</dbReference>
<evidence type="ECO:0000256" key="1">
    <source>
        <dbReference type="ARBA" id="ARBA00023015"/>
    </source>
</evidence>
<keyword evidence="2" id="KW-0238">DNA-binding</keyword>
<dbReference type="Pfam" id="PF00027">
    <property type="entry name" value="cNMP_binding"/>
    <property type="match status" value="1"/>
</dbReference>
<organism evidence="6 7">
    <name type="scientific">Desulfosarcina alkanivorans</name>
    <dbReference type="NCBI Taxonomy" id="571177"/>
    <lineage>
        <taxon>Bacteria</taxon>
        <taxon>Pseudomonadati</taxon>
        <taxon>Thermodesulfobacteriota</taxon>
        <taxon>Desulfobacteria</taxon>
        <taxon>Desulfobacterales</taxon>
        <taxon>Desulfosarcinaceae</taxon>
        <taxon>Desulfosarcina</taxon>
    </lineage>
</organism>
<keyword evidence="1" id="KW-0805">Transcription regulation</keyword>
<evidence type="ECO:0000256" key="2">
    <source>
        <dbReference type="ARBA" id="ARBA00023125"/>
    </source>
</evidence>
<dbReference type="GO" id="GO:0003677">
    <property type="term" value="F:DNA binding"/>
    <property type="evidence" value="ECO:0007669"/>
    <property type="project" value="UniProtKB-KW"/>
</dbReference>
<dbReference type="Pfam" id="PF13545">
    <property type="entry name" value="HTH_Crp_2"/>
    <property type="match status" value="1"/>
</dbReference>
<evidence type="ECO:0000313" key="6">
    <source>
        <dbReference type="EMBL" id="BBO71581.1"/>
    </source>
</evidence>
<feature type="domain" description="HTH crp-type" evidence="5">
    <location>
        <begin position="147"/>
        <end position="216"/>
    </location>
</feature>
<dbReference type="InterPro" id="IPR050397">
    <property type="entry name" value="Env_Response_Regulators"/>
</dbReference>
<dbReference type="InterPro" id="IPR012318">
    <property type="entry name" value="HTH_CRP"/>
</dbReference>
<dbReference type="OrthoDB" id="892842at2"/>
<dbReference type="SUPFAM" id="SSF51206">
    <property type="entry name" value="cAMP-binding domain-like"/>
    <property type="match status" value="1"/>
</dbReference>
<dbReference type="InterPro" id="IPR014710">
    <property type="entry name" value="RmlC-like_jellyroll"/>
</dbReference>
<dbReference type="InterPro" id="IPR036388">
    <property type="entry name" value="WH-like_DNA-bd_sf"/>
</dbReference>
<dbReference type="KEGG" id="dalk:DSCA_55110"/>
<dbReference type="SMART" id="SM00419">
    <property type="entry name" value="HTH_CRP"/>
    <property type="match status" value="1"/>
</dbReference>
<dbReference type="SUPFAM" id="SSF46785">
    <property type="entry name" value="Winged helix' DNA-binding domain"/>
    <property type="match status" value="1"/>
</dbReference>
<reference evidence="6 7" key="1">
    <citation type="submission" date="2019-11" db="EMBL/GenBank/DDBJ databases">
        <title>Comparative genomics of hydrocarbon-degrading Desulfosarcina strains.</title>
        <authorList>
            <person name="Watanabe M."/>
            <person name="Kojima H."/>
            <person name="Fukui M."/>
        </authorList>
    </citation>
    <scope>NUCLEOTIDE SEQUENCE [LARGE SCALE GENOMIC DNA]</scope>
    <source>
        <strain evidence="6 7">PL12</strain>
    </source>
</reference>
<feature type="domain" description="Cyclic nucleotide-binding" evidence="4">
    <location>
        <begin position="13"/>
        <end position="133"/>
    </location>
</feature>
<dbReference type="Gene3D" id="2.60.120.10">
    <property type="entry name" value="Jelly Rolls"/>
    <property type="match status" value="1"/>
</dbReference>